<reference evidence="1" key="1">
    <citation type="journal article" date="2023" name="G3 (Bethesda)">
        <title>A reference genome for the long-term kleptoplast-retaining sea slug Elysia crispata morphotype clarki.</title>
        <authorList>
            <person name="Eastman K.E."/>
            <person name="Pendleton A.L."/>
            <person name="Shaikh M.A."/>
            <person name="Suttiyut T."/>
            <person name="Ogas R."/>
            <person name="Tomko P."/>
            <person name="Gavelis G."/>
            <person name="Widhalm J.R."/>
            <person name="Wisecaver J.H."/>
        </authorList>
    </citation>
    <scope>NUCLEOTIDE SEQUENCE</scope>
    <source>
        <strain evidence="1">ECLA1</strain>
    </source>
</reference>
<evidence type="ECO:0000313" key="2">
    <source>
        <dbReference type="Proteomes" id="UP001283361"/>
    </source>
</evidence>
<organism evidence="1 2">
    <name type="scientific">Elysia crispata</name>
    <name type="common">lettuce slug</name>
    <dbReference type="NCBI Taxonomy" id="231223"/>
    <lineage>
        <taxon>Eukaryota</taxon>
        <taxon>Metazoa</taxon>
        <taxon>Spiralia</taxon>
        <taxon>Lophotrochozoa</taxon>
        <taxon>Mollusca</taxon>
        <taxon>Gastropoda</taxon>
        <taxon>Heterobranchia</taxon>
        <taxon>Euthyneura</taxon>
        <taxon>Panpulmonata</taxon>
        <taxon>Sacoglossa</taxon>
        <taxon>Placobranchoidea</taxon>
        <taxon>Plakobranchidae</taxon>
        <taxon>Elysia</taxon>
    </lineage>
</organism>
<dbReference type="AlphaFoldDB" id="A0AAE0XZ86"/>
<dbReference type="EMBL" id="JAWDGP010007289">
    <property type="protein sequence ID" value="KAK3726651.1"/>
    <property type="molecule type" value="Genomic_DNA"/>
</dbReference>
<proteinExistence type="predicted"/>
<dbReference type="Proteomes" id="UP001283361">
    <property type="component" value="Unassembled WGS sequence"/>
</dbReference>
<sequence length="92" mass="10257">MKPRRGTLGLLLLGCIGGASLGLSVYEKDFLMSSAGRQREESSKLVRRRDVTWPSPRASSAADLIKLIGRILQWFVRNAGWRGRDWSLPISS</sequence>
<protein>
    <submittedName>
        <fullName evidence="1">Uncharacterized protein</fullName>
    </submittedName>
</protein>
<comment type="caution">
    <text evidence="1">The sequence shown here is derived from an EMBL/GenBank/DDBJ whole genome shotgun (WGS) entry which is preliminary data.</text>
</comment>
<gene>
    <name evidence="1" type="ORF">RRG08_016960</name>
</gene>
<evidence type="ECO:0000313" key="1">
    <source>
        <dbReference type="EMBL" id="KAK3726651.1"/>
    </source>
</evidence>
<accession>A0AAE0XZ86</accession>
<keyword evidence="2" id="KW-1185">Reference proteome</keyword>
<name>A0AAE0XZ86_9GAST</name>